<dbReference type="InterPro" id="IPR045462">
    <property type="entry name" value="aa-tRNA-synth_I_cd-bd"/>
</dbReference>
<comment type="caution">
    <text evidence="10">The sequence shown here is derived from an EMBL/GenBank/DDBJ whole genome shotgun (WGS) entry which is preliminary data.</text>
</comment>
<keyword evidence="7" id="KW-0648">Protein biosynthesis</keyword>
<keyword evidence="3" id="KW-0963">Cytoplasm</keyword>
<evidence type="ECO:0000256" key="8">
    <source>
        <dbReference type="ARBA" id="ARBA00023146"/>
    </source>
</evidence>
<evidence type="ECO:0000256" key="6">
    <source>
        <dbReference type="ARBA" id="ARBA00022840"/>
    </source>
</evidence>
<comment type="subcellular location">
    <subcellularLocation>
        <location evidence="1">Cytoplasm</location>
    </subcellularLocation>
</comment>
<keyword evidence="8" id="KW-0030">Aminoacyl-tRNA synthetase</keyword>
<dbReference type="SUPFAM" id="SSF48163">
    <property type="entry name" value="An anticodon-binding domain of class I aminoacyl-tRNA synthetases"/>
    <property type="match status" value="1"/>
</dbReference>
<evidence type="ECO:0000259" key="9">
    <source>
        <dbReference type="Pfam" id="PF19269"/>
    </source>
</evidence>
<organism evidence="10">
    <name type="scientific">marine sediment metagenome</name>
    <dbReference type="NCBI Taxonomy" id="412755"/>
    <lineage>
        <taxon>unclassified sequences</taxon>
        <taxon>metagenomes</taxon>
        <taxon>ecological metagenomes</taxon>
    </lineage>
</organism>
<evidence type="ECO:0000256" key="4">
    <source>
        <dbReference type="ARBA" id="ARBA00022598"/>
    </source>
</evidence>
<dbReference type="Gene3D" id="1.10.10.350">
    <property type="match status" value="1"/>
</dbReference>
<reference evidence="10" key="1">
    <citation type="journal article" date="2014" name="Front. Microbiol.">
        <title>High frequency of phylogenetically diverse reductive dehalogenase-homologous genes in deep subseafloor sedimentary metagenomes.</title>
        <authorList>
            <person name="Kawai M."/>
            <person name="Futagami T."/>
            <person name="Toyoda A."/>
            <person name="Takaki Y."/>
            <person name="Nishi S."/>
            <person name="Hori S."/>
            <person name="Arai W."/>
            <person name="Tsubouchi T."/>
            <person name="Morono Y."/>
            <person name="Uchiyama I."/>
            <person name="Ito T."/>
            <person name="Fujiyama A."/>
            <person name="Inagaki F."/>
            <person name="Takami H."/>
        </authorList>
    </citation>
    <scope>NUCLEOTIDE SEQUENCE</scope>
    <source>
        <strain evidence="10">Expedition CK06-06</strain>
    </source>
</reference>
<sequence length="208" mass="24818">VFDSGLGLLSLVDEYDKEERVYFGKQEETKGMKDLKKTYELSQPYNIPKTLPYQLPYRHLVTLIQIGKNWDDVKKILLRTRQIPKDLKKEDEKHLKQRTEHVRYWLDNFAPDMMKFEVQKKMPKIILSKEQKEFLLSMQKEITTITWEPEEIHNTIYEISKEKDIQIKTAFKTLYQITLGQEKGPRAGYFLSTLDKKFVVERITEAIK</sequence>
<dbReference type="InterPro" id="IPR008925">
    <property type="entry name" value="aa_tRNA-synth_I_cd-bd_sf"/>
</dbReference>
<dbReference type="PANTHER" id="PTHR37940:SF1">
    <property type="entry name" value="LYSINE--TRNA LIGASE"/>
    <property type="match status" value="1"/>
</dbReference>
<evidence type="ECO:0000256" key="7">
    <source>
        <dbReference type="ARBA" id="ARBA00022917"/>
    </source>
</evidence>
<dbReference type="Pfam" id="PF19269">
    <property type="entry name" value="Anticodon_2"/>
    <property type="match status" value="1"/>
</dbReference>
<dbReference type="GO" id="GO:0005737">
    <property type="term" value="C:cytoplasm"/>
    <property type="evidence" value="ECO:0007669"/>
    <property type="project" value="UniProtKB-SubCell"/>
</dbReference>
<evidence type="ECO:0000256" key="1">
    <source>
        <dbReference type="ARBA" id="ARBA00004496"/>
    </source>
</evidence>
<dbReference type="GO" id="GO:0005524">
    <property type="term" value="F:ATP binding"/>
    <property type="evidence" value="ECO:0007669"/>
    <property type="project" value="UniProtKB-KW"/>
</dbReference>
<dbReference type="PANTHER" id="PTHR37940">
    <property type="entry name" value="LYSINE--TRNA LIGASE"/>
    <property type="match status" value="1"/>
</dbReference>
<protein>
    <recommendedName>
        <fullName evidence="9">Aminoacyl-tRNA synthetase class I anticodon-binding domain-containing protein</fullName>
    </recommendedName>
</protein>
<dbReference type="AlphaFoldDB" id="X0WI05"/>
<name>X0WI05_9ZZZZ</name>
<keyword evidence="6" id="KW-0067">ATP-binding</keyword>
<evidence type="ECO:0000313" key="10">
    <source>
        <dbReference type="EMBL" id="GAG24133.1"/>
    </source>
</evidence>
<proteinExistence type="inferred from homology"/>
<evidence type="ECO:0000256" key="5">
    <source>
        <dbReference type="ARBA" id="ARBA00022741"/>
    </source>
</evidence>
<dbReference type="Gene3D" id="1.10.10.770">
    <property type="match status" value="1"/>
</dbReference>
<dbReference type="GO" id="GO:0000049">
    <property type="term" value="F:tRNA binding"/>
    <property type="evidence" value="ECO:0007669"/>
    <property type="project" value="InterPro"/>
</dbReference>
<keyword evidence="4" id="KW-0436">Ligase</keyword>
<dbReference type="EMBL" id="BARS01033277">
    <property type="protein sequence ID" value="GAG24133.1"/>
    <property type="molecule type" value="Genomic_DNA"/>
</dbReference>
<evidence type="ECO:0000256" key="2">
    <source>
        <dbReference type="ARBA" id="ARBA00005594"/>
    </source>
</evidence>
<dbReference type="InterPro" id="IPR020751">
    <property type="entry name" value="aa-tRNA-synth_I_codon-bd_sub2"/>
</dbReference>
<feature type="domain" description="Aminoacyl-tRNA synthetase class I anticodon-binding" evidence="9">
    <location>
        <begin position="118"/>
        <end position="207"/>
    </location>
</feature>
<gene>
    <name evidence="10" type="ORF">S01H1_51562</name>
</gene>
<dbReference type="GO" id="GO:0006430">
    <property type="term" value="P:lysyl-tRNA aminoacylation"/>
    <property type="evidence" value="ECO:0007669"/>
    <property type="project" value="InterPro"/>
</dbReference>
<evidence type="ECO:0000256" key="3">
    <source>
        <dbReference type="ARBA" id="ARBA00022490"/>
    </source>
</evidence>
<feature type="non-terminal residue" evidence="10">
    <location>
        <position position="1"/>
    </location>
</feature>
<dbReference type="GO" id="GO:0004824">
    <property type="term" value="F:lysine-tRNA ligase activity"/>
    <property type="evidence" value="ECO:0007669"/>
    <property type="project" value="InterPro"/>
</dbReference>
<comment type="similarity">
    <text evidence="2">Belongs to the class-I aminoacyl-tRNA synthetase family.</text>
</comment>
<dbReference type="InterPro" id="IPR002904">
    <property type="entry name" value="Lys-tRNA-ligase"/>
</dbReference>
<keyword evidence="5" id="KW-0547">Nucleotide-binding</keyword>
<accession>X0WI05</accession>